<sequence length="336" mass="35973">MAVDEARRVGLRAMADLATPMAVRVAATLRVADHIAAGFRTAADIATVTGTHPGALDRLLRHLVTIDLLADDEPGVYTLTESGEHLRENHAGGMRKWLDIHGAVGRGDLSFVELAHTIRTGSPAYAVRYGVPFWEDLASDDTLSASFDVLMGHHIDIDNSGITEAYDWTRLRNVVDVGGGNGALLGKLLCRYPGLRGTLVELPGPAEAARSLFQRAGLTARTETVTGSFFDPLPPGSDGYLLSSVIHNWDDEHATAILRRCSEAATDDGVVLVVEAINTAESPNTAMDLRMLVYTGGRERTLGQIAELAGNARLAVRATYPITPTSLTSVIELVKV</sequence>
<evidence type="ECO:0000259" key="5">
    <source>
        <dbReference type="Pfam" id="PF00891"/>
    </source>
</evidence>
<dbReference type="PROSITE" id="PS51683">
    <property type="entry name" value="SAM_OMT_II"/>
    <property type="match status" value="1"/>
</dbReference>
<dbReference type="SUPFAM" id="SSF46785">
    <property type="entry name" value="Winged helix' DNA-binding domain"/>
    <property type="match status" value="1"/>
</dbReference>
<dbReference type="Pfam" id="PF08100">
    <property type="entry name" value="Dimerisation"/>
    <property type="match status" value="1"/>
</dbReference>
<dbReference type="InterPro" id="IPR036390">
    <property type="entry name" value="WH_DNA-bd_sf"/>
</dbReference>
<keyword evidence="1 7" id="KW-0489">Methyltransferase</keyword>
<evidence type="ECO:0000259" key="6">
    <source>
        <dbReference type="Pfam" id="PF08100"/>
    </source>
</evidence>
<accession>A0A838A297</accession>
<dbReference type="GO" id="GO:0008171">
    <property type="term" value="F:O-methyltransferase activity"/>
    <property type="evidence" value="ECO:0007669"/>
    <property type="project" value="InterPro"/>
</dbReference>
<evidence type="ECO:0000256" key="3">
    <source>
        <dbReference type="ARBA" id="ARBA00022691"/>
    </source>
</evidence>
<dbReference type="PANTHER" id="PTHR43712">
    <property type="entry name" value="PUTATIVE (AFU_ORTHOLOGUE AFUA_4G14580)-RELATED"/>
    <property type="match status" value="1"/>
</dbReference>
<feature type="domain" description="O-methyltransferase dimerisation" evidence="6">
    <location>
        <begin position="17"/>
        <end position="84"/>
    </location>
</feature>
<proteinExistence type="predicted"/>
<evidence type="ECO:0000256" key="1">
    <source>
        <dbReference type="ARBA" id="ARBA00022603"/>
    </source>
</evidence>
<dbReference type="InterPro" id="IPR029063">
    <property type="entry name" value="SAM-dependent_MTases_sf"/>
</dbReference>
<dbReference type="RefSeq" id="WP_180892122.1">
    <property type="nucleotide sequence ID" value="NZ_JACCKD010000002.1"/>
</dbReference>
<dbReference type="PIRSF" id="PIRSF005739">
    <property type="entry name" value="O-mtase"/>
    <property type="match status" value="1"/>
</dbReference>
<evidence type="ECO:0000256" key="4">
    <source>
        <dbReference type="PIRSR" id="PIRSR005739-1"/>
    </source>
</evidence>
<dbReference type="Gene3D" id="1.10.287.1350">
    <property type="match status" value="1"/>
</dbReference>
<keyword evidence="3" id="KW-0949">S-adenosyl-L-methionine</keyword>
<dbReference type="EMBL" id="JACCKD010000002">
    <property type="protein sequence ID" value="MBA0125313.1"/>
    <property type="molecule type" value="Genomic_DNA"/>
</dbReference>
<dbReference type="AlphaFoldDB" id="A0A838A297"/>
<dbReference type="Gene3D" id="1.10.10.10">
    <property type="entry name" value="Winged helix-like DNA-binding domain superfamily/Winged helix DNA-binding domain"/>
    <property type="match status" value="1"/>
</dbReference>
<dbReference type="Gene3D" id="3.40.50.150">
    <property type="entry name" value="Vaccinia Virus protein VP39"/>
    <property type="match status" value="1"/>
</dbReference>
<keyword evidence="2 7" id="KW-0808">Transferase</keyword>
<organism evidence="7 8">
    <name type="scientific">Haloechinothrix aidingensis</name>
    <dbReference type="NCBI Taxonomy" id="2752311"/>
    <lineage>
        <taxon>Bacteria</taxon>
        <taxon>Bacillati</taxon>
        <taxon>Actinomycetota</taxon>
        <taxon>Actinomycetes</taxon>
        <taxon>Pseudonocardiales</taxon>
        <taxon>Pseudonocardiaceae</taxon>
        <taxon>Haloechinothrix</taxon>
    </lineage>
</organism>
<evidence type="ECO:0000313" key="8">
    <source>
        <dbReference type="Proteomes" id="UP000582974"/>
    </source>
</evidence>
<gene>
    <name evidence="7" type="ORF">H0B56_07145</name>
</gene>
<dbReference type="InterPro" id="IPR016461">
    <property type="entry name" value="COMT-like"/>
</dbReference>
<dbReference type="GO" id="GO:0032259">
    <property type="term" value="P:methylation"/>
    <property type="evidence" value="ECO:0007669"/>
    <property type="project" value="UniProtKB-KW"/>
</dbReference>
<dbReference type="Proteomes" id="UP000582974">
    <property type="component" value="Unassembled WGS sequence"/>
</dbReference>
<keyword evidence="8" id="KW-1185">Reference proteome</keyword>
<name>A0A838A297_9PSEU</name>
<dbReference type="SUPFAM" id="SSF53335">
    <property type="entry name" value="S-adenosyl-L-methionine-dependent methyltransferases"/>
    <property type="match status" value="1"/>
</dbReference>
<feature type="active site" description="Proton acceptor" evidence="4">
    <location>
        <position position="247"/>
    </location>
</feature>
<protein>
    <submittedName>
        <fullName evidence="7">Methyltransferase</fullName>
    </submittedName>
</protein>
<reference evidence="7 8" key="1">
    <citation type="submission" date="2020-07" db="EMBL/GenBank/DDBJ databases">
        <title>Genome of Haloechinothrix sp.</title>
        <authorList>
            <person name="Tang S.-K."/>
            <person name="Yang L."/>
            <person name="Zhu W.-Y."/>
        </authorList>
    </citation>
    <scope>NUCLEOTIDE SEQUENCE [LARGE SCALE GENOMIC DNA]</scope>
    <source>
        <strain evidence="7 8">YIM 98757</strain>
    </source>
</reference>
<dbReference type="InterPro" id="IPR036388">
    <property type="entry name" value="WH-like_DNA-bd_sf"/>
</dbReference>
<comment type="caution">
    <text evidence="7">The sequence shown here is derived from an EMBL/GenBank/DDBJ whole genome shotgun (WGS) entry which is preliminary data.</text>
</comment>
<evidence type="ECO:0000256" key="2">
    <source>
        <dbReference type="ARBA" id="ARBA00022679"/>
    </source>
</evidence>
<evidence type="ECO:0000313" key="7">
    <source>
        <dbReference type="EMBL" id="MBA0125313.1"/>
    </source>
</evidence>
<dbReference type="GO" id="GO:0046983">
    <property type="term" value="F:protein dimerization activity"/>
    <property type="evidence" value="ECO:0007669"/>
    <property type="project" value="InterPro"/>
</dbReference>
<feature type="domain" description="O-methyltransferase C-terminal" evidence="5">
    <location>
        <begin position="111"/>
        <end position="312"/>
    </location>
</feature>
<dbReference type="InterPro" id="IPR001077">
    <property type="entry name" value="COMT_C"/>
</dbReference>
<dbReference type="PANTHER" id="PTHR43712:SF2">
    <property type="entry name" value="O-METHYLTRANSFERASE CICE"/>
    <property type="match status" value="1"/>
</dbReference>
<dbReference type="InterPro" id="IPR012967">
    <property type="entry name" value="COMT_dimerisation"/>
</dbReference>
<dbReference type="Pfam" id="PF00891">
    <property type="entry name" value="Methyltransf_2"/>
    <property type="match status" value="1"/>
</dbReference>